<keyword evidence="8 11" id="KW-1133">Transmembrane helix</keyword>
<keyword evidence="4 11" id="KW-0812">Transmembrane</keyword>
<evidence type="ECO:0000256" key="4">
    <source>
        <dbReference type="ARBA" id="ARBA00022692"/>
    </source>
</evidence>
<evidence type="ECO:0000313" key="12">
    <source>
        <dbReference type="EMBL" id="SEL10274.1"/>
    </source>
</evidence>
<dbReference type="Pfam" id="PF02669">
    <property type="entry name" value="KdpC"/>
    <property type="match status" value="1"/>
</dbReference>
<evidence type="ECO:0000313" key="13">
    <source>
        <dbReference type="Proteomes" id="UP000198916"/>
    </source>
</evidence>
<dbReference type="HAMAP" id="MF_00276">
    <property type="entry name" value="KdpC"/>
    <property type="match status" value="1"/>
</dbReference>
<keyword evidence="10 11" id="KW-0472">Membrane</keyword>
<keyword evidence="13" id="KW-1185">Reference proteome</keyword>
<name>A0A1H7MGI8_9SPHI</name>
<dbReference type="PANTHER" id="PTHR30042">
    <property type="entry name" value="POTASSIUM-TRANSPORTING ATPASE C CHAIN"/>
    <property type="match status" value="1"/>
</dbReference>
<dbReference type="AlphaFoldDB" id="A0A1H7MGI8"/>
<dbReference type="NCBIfam" id="NF001454">
    <property type="entry name" value="PRK00315.1"/>
    <property type="match status" value="1"/>
</dbReference>
<evidence type="ECO:0000256" key="10">
    <source>
        <dbReference type="ARBA" id="ARBA00023136"/>
    </source>
</evidence>
<keyword evidence="3 11" id="KW-0633">Potassium transport</keyword>
<keyword evidence="1 11" id="KW-0813">Transport</keyword>
<keyword evidence="5 11" id="KW-0547">Nucleotide-binding</keyword>
<dbReference type="GO" id="GO:0005524">
    <property type="term" value="F:ATP binding"/>
    <property type="evidence" value="ECO:0007669"/>
    <property type="project" value="UniProtKB-UniRule"/>
</dbReference>
<sequence length="186" mass="20030">MKKHIIPAIRLTVVCIVFFCGIYTLAIWTIAQLAPGKGEGLTISDSGKTYHVNVGQAFTSDRYFWSRPSAVDYNAAGSGGSNKGPSNPEYLATIAARIDTFLAHNPGIERAQIPSDLVTASGSGLDPHISVQAAEVQVARIANERNFTEDAISQLVASNTEKPLFGLFGTERINVLKLNLALDKLR</sequence>
<dbReference type="InterPro" id="IPR003820">
    <property type="entry name" value="KdpC"/>
</dbReference>
<evidence type="ECO:0000256" key="7">
    <source>
        <dbReference type="ARBA" id="ARBA00022958"/>
    </source>
</evidence>
<evidence type="ECO:0000256" key="1">
    <source>
        <dbReference type="ARBA" id="ARBA00022448"/>
    </source>
</evidence>
<dbReference type="Proteomes" id="UP000198916">
    <property type="component" value="Unassembled WGS sequence"/>
</dbReference>
<comment type="similarity">
    <text evidence="11">Belongs to the KdpC family.</text>
</comment>
<dbReference type="EMBL" id="FNZR01000003">
    <property type="protein sequence ID" value="SEL10274.1"/>
    <property type="molecule type" value="Genomic_DNA"/>
</dbReference>
<dbReference type="NCBIfam" id="NF010606">
    <property type="entry name" value="PRK14002.1"/>
    <property type="match status" value="1"/>
</dbReference>
<proteinExistence type="inferred from homology"/>
<evidence type="ECO:0000256" key="9">
    <source>
        <dbReference type="ARBA" id="ARBA00023065"/>
    </source>
</evidence>
<dbReference type="RefSeq" id="WP_090605060.1">
    <property type="nucleotide sequence ID" value="NZ_FNZR01000003.1"/>
</dbReference>
<comment type="function">
    <text evidence="11">Part of the high-affinity ATP-driven potassium transport (or Kdp) system, which catalyzes the hydrolysis of ATP coupled with the electrogenic transport of potassium into the cytoplasm. This subunit acts as a catalytic chaperone that increases the ATP-binding affinity of the ATP-hydrolyzing subunit KdpB by the formation of a transient KdpB/KdpC/ATP ternary complex.</text>
</comment>
<reference evidence="13" key="1">
    <citation type="submission" date="2016-10" db="EMBL/GenBank/DDBJ databases">
        <authorList>
            <person name="Varghese N."/>
            <person name="Submissions S."/>
        </authorList>
    </citation>
    <scope>NUCLEOTIDE SEQUENCE [LARGE SCALE GENOMIC DNA]</scope>
    <source>
        <strain evidence="13">Jip14</strain>
    </source>
</reference>
<dbReference type="GO" id="GO:0005886">
    <property type="term" value="C:plasma membrane"/>
    <property type="evidence" value="ECO:0007669"/>
    <property type="project" value="UniProtKB-SubCell"/>
</dbReference>
<evidence type="ECO:0000256" key="6">
    <source>
        <dbReference type="ARBA" id="ARBA00022840"/>
    </source>
</evidence>
<evidence type="ECO:0000256" key="2">
    <source>
        <dbReference type="ARBA" id="ARBA00022475"/>
    </source>
</evidence>
<comment type="subcellular location">
    <subcellularLocation>
        <location evidence="11">Cell membrane</location>
        <topology evidence="11">Single-pass membrane protein</topology>
    </subcellularLocation>
</comment>
<keyword evidence="6 11" id="KW-0067">ATP-binding</keyword>
<keyword evidence="2 11" id="KW-1003">Cell membrane</keyword>
<dbReference type="STRING" id="332977.SAMN05421740_103505"/>
<organism evidence="12 13">
    <name type="scientific">Parapedobacter koreensis</name>
    <dbReference type="NCBI Taxonomy" id="332977"/>
    <lineage>
        <taxon>Bacteria</taxon>
        <taxon>Pseudomonadati</taxon>
        <taxon>Bacteroidota</taxon>
        <taxon>Sphingobacteriia</taxon>
        <taxon>Sphingobacteriales</taxon>
        <taxon>Sphingobacteriaceae</taxon>
        <taxon>Parapedobacter</taxon>
    </lineage>
</organism>
<protein>
    <recommendedName>
        <fullName evidence="11">Potassium-transporting ATPase KdpC subunit</fullName>
    </recommendedName>
    <alternativeName>
        <fullName evidence="11">ATP phosphohydrolase [potassium-transporting] C chain</fullName>
    </alternativeName>
    <alternativeName>
        <fullName evidence="11">Potassium-binding and translocating subunit C</fullName>
    </alternativeName>
    <alternativeName>
        <fullName evidence="11">Potassium-translocating ATPase C chain</fullName>
    </alternativeName>
</protein>
<accession>A0A1H7MGI8</accession>
<dbReference type="PIRSF" id="PIRSF001296">
    <property type="entry name" value="K_ATPase_KdpC"/>
    <property type="match status" value="1"/>
</dbReference>
<comment type="subunit">
    <text evidence="11">The system is composed of three essential subunits: KdpA, KdpB and KdpC.</text>
</comment>
<gene>
    <name evidence="11" type="primary">kdpC</name>
    <name evidence="12" type="ORF">SAMN05421740_103505</name>
</gene>
<evidence type="ECO:0000256" key="5">
    <source>
        <dbReference type="ARBA" id="ARBA00022741"/>
    </source>
</evidence>
<dbReference type="PANTHER" id="PTHR30042:SF2">
    <property type="entry name" value="POTASSIUM-TRANSPORTING ATPASE KDPC SUBUNIT"/>
    <property type="match status" value="1"/>
</dbReference>
<evidence type="ECO:0000256" key="8">
    <source>
        <dbReference type="ARBA" id="ARBA00022989"/>
    </source>
</evidence>
<keyword evidence="9 11" id="KW-0406">Ion transport</keyword>
<dbReference type="OrthoDB" id="9809491at2"/>
<evidence type="ECO:0000256" key="11">
    <source>
        <dbReference type="HAMAP-Rule" id="MF_00276"/>
    </source>
</evidence>
<keyword evidence="7 11" id="KW-0630">Potassium</keyword>
<evidence type="ECO:0000256" key="3">
    <source>
        <dbReference type="ARBA" id="ARBA00022538"/>
    </source>
</evidence>
<dbReference type="GO" id="GO:0008556">
    <property type="term" value="F:P-type potassium transmembrane transporter activity"/>
    <property type="evidence" value="ECO:0007669"/>
    <property type="project" value="InterPro"/>
</dbReference>
<dbReference type="NCBIfam" id="TIGR00681">
    <property type="entry name" value="kdpC"/>
    <property type="match status" value="1"/>
</dbReference>
<feature type="transmembrane region" description="Helical" evidence="11">
    <location>
        <begin position="12"/>
        <end position="31"/>
    </location>
</feature>